<dbReference type="InterPro" id="IPR041682">
    <property type="entry name" value="AAA_14"/>
</dbReference>
<evidence type="ECO:0000259" key="2">
    <source>
        <dbReference type="Pfam" id="PF13635"/>
    </source>
</evidence>
<dbReference type="PANTHER" id="PTHR43566:SF2">
    <property type="entry name" value="DUF4143 DOMAIN-CONTAINING PROTEIN"/>
    <property type="match status" value="1"/>
</dbReference>
<comment type="caution">
    <text evidence="3">The sequence shown here is derived from an EMBL/GenBank/DDBJ whole genome shotgun (WGS) entry which is preliminary data.</text>
</comment>
<reference evidence="4" key="1">
    <citation type="submission" date="2017-09" db="EMBL/GenBank/DDBJ databases">
        <title>Depth-based differentiation of microbial function through sediment-hosted aquifers and enrichment of novel symbionts in the deep terrestrial subsurface.</title>
        <authorList>
            <person name="Probst A.J."/>
            <person name="Ladd B."/>
            <person name="Jarett J.K."/>
            <person name="Geller-Mcgrath D.E."/>
            <person name="Sieber C.M.K."/>
            <person name="Emerson J.B."/>
            <person name="Anantharaman K."/>
            <person name="Thomas B.C."/>
            <person name="Malmstrom R."/>
            <person name="Stieglmeier M."/>
            <person name="Klingl A."/>
            <person name="Woyke T."/>
            <person name="Ryan C.M."/>
            <person name="Banfield J.F."/>
        </authorList>
    </citation>
    <scope>NUCLEOTIDE SEQUENCE [LARGE SCALE GENOMIC DNA]</scope>
</reference>
<dbReference type="Pfam" id="PF13635">
    <property type="entry name" value="DUF4143"/>
    <property type="match status" value="1"/>
</dbReference>
<feature type="domain" description="AAA" evidence="1">
    <location>
        <begin position="11"/>
        <end position="128"/>
    </location>
</feature>
<organism evidence="3 4">
    <name type="scientific">Candidatus Shapirobacteria bacterium CG_4_9_14_3_um_filter_36_12</name>
    <dbReference type="NCBI Taxonomy" id="1974877"/>
    <lineage>
        <taxon>Bacteria</taxon>
        <taxon>Candidatus Shapironibacteriota</taxon>
    </lineage>
</organism>
<gene>
    <name evidence="3" type="ORF">CO168_02420</name>
</gene>
<dbReference type="SUPFAM" id="SSF52540">
    <property type="entry name" value="P-loop containing nucleoside triphosphate hydrolases"/>
    <property type="match status" value="1"/>
</dbReference>
<dbReference type="InterPro" id="IPR027417">
    <property type="entry name" value="P-loop_NTPase"/>
</dbReference>
<dbReference type="PANTHER" id="PTHR43566">
    <property type="entry name" value="CONSERVED PROTEIN"/>
    <property type="match status" value="1"/>
</dbReference>
<accession>A0A2M7XMY7</accession>
<dbReference type="EMBL" id="PFWO01000046">
    <property type="protein sequence ID" value="PJA50946.1"/>
    <property type="molecule type" value="Genomic_DNA"/>
</dbReference>
<dbReference type="AlphaFoldDB" id="A0A2M7XMY7"/>
<sequence>MYTRNLSISNERSYFLFGPRGVGKSTWLRATYPKAIYIDLLESQIYQKLLASPWLLSEYFPKNWSDFVIIDEVQRIPELLNEVHRLIENDKIKFILTGSSARKLRRGGVNLLAGRALNYKMGPLMAEEAGEDFDLKSAISFGMLPQVFNLKNNEEKIRYLSAYIETYLKEEVMTEGMTRNLSSFARFLEVASFSVGSVLNMAEVARETMVSRKVVESYFEILDDLMLGIQIPAFTKRAKREMVLKPKYYFFDTGVYLAIRPKHVLDTESEIGGAALENLFLQHMLALVTNEVDRYDISYYRTVSGSEVDFVVQSKNKLMAFEIKNSARYSSNWLRGLKQFGRDYPKADLFLLYTGREKMYVGNIQIIPVDEFLKDIRKIVLK</sequence>
<dbReference type="Pfam" id="PF13173">
    <property type="entry name" value="AAA_14"/>
    <property type="match status" value="1"/>
</dbReference>
<name>A0A2M7XMY7_9BACT</name>
<protein>
    <submittedName>
        <fullName evidence="3">ATPase</fullName>
    </submittedName>
</protein>
<evidence type="ECO:0000313" key="3">
    <source>
        <dbReference type="EMBL" id="PJA50946.1"/>
    </source>
</evidence>
<evidence type="ECO:0000259" key="1">
    <source>
        <dbReference type="Pfam" id="PF13173"/>
    </source>
</evidence>
<evidence type="ECO:0000313" key="4">
    <source>
        <dbReference type="Proteomes" id="UP000230518"/>
    </source>
</evidence>
<feature type="domain" description="DUF4143" evidence="2">
    <location>
        <begin position="175"/>
        <end position="325"/>
    </location>
</feature>
<dbReference type="Proteomes" id="UP000230518">
    <property type="component" value="Unassembled WGS sequence"/>
</dbReference>
<proteinExistence type="predicted"/>
<dbReference type="InterPro" id="IPR025420">
    <property type="entry name" value="DUF4143"/>
</dbReference>